<protein>
    <submittedName>
        <fullName evidence="2">Uncharacterized protein</fullName>
    </submittedName>
</protein>
<dbReference type="EMBL" id="MFSY01000037">
    <property type="protein sequence ID" value="OGI46823.1"/>
    <property type="molecule type" value="Genomic_DNA"/>
</dbReference>
<proteinExistence type="predicted"/>
<comment type="caution">
    <text evidence="2">The sequence shown here is derived from an EMBL/GenBank/DDBJ whole genome shotgun (WGS) entry which is preliminary data.</text>
</comment>
<evidence type="ECO:0000313" key="2">
    <source>
        <dbReference type="EMBL" id="OGI46823.1"/>
    </source>
</evidence>
<reference evidence="2 3" key="1">
    <citation type="journal article" date="2016" name="Nat. Commun.">
        <title>Thousands of microbial genomes shed light on interconnected biogeochemical processes in an aquifer system.</title>
        <authorList>
            <person name="Anantharaman K."/>
            <person name="Brown C.T."/>
            <person name="Hug L.A."/>
            <person name="Sharon I."/>
            <person name="Castelle C.J."/>
            <person name="Probst A.J."/>
            <person name="Thomas B.C."/>
            <person name="Singh A."/>
            <person name="Wilkins M.J."/>
            <person name="Karaoz U."/>
            <person name="Brodie E.L."/>
            <person name="Williams K.H."/>
            <person name="Hubbard S.S."/>
            <person name="Banfield J.F."/>
        </authorList>
    </citation>
    <scope>NUCLEOTIDE SEQUENCE [LARGE SCALE GENOMIC DNA]</scope>
</reference>
<evidence type="ECO:0000313" key="3">
    <source>
        <dbReference type="Proteomes" id="UP000179360"/>
    </source>
</evidence>
<accession>A0A1F6TNX1</accession>
<dbReference type="Proteomes" id="UP000179360">
    <property type="component" value="Unassembled WGS sequence"/>
</dbReference>
<evidence type="ECO:0000256" key="1">
    <source>
        <dbReference type="SAM" id="MobiDB-lite"/>
    </source>
</evidence>
<gene>
    <name evidence="2" type="ORF">A2637_06955</name>
</gene>
<organism evidence="2 3">
    <name type="scientific">Candidatus Muproteobacteria bacterium RIFCSPHIGHO2_01_FULL_65_16</name>
    <dbReference type="NCBI Taxonomy" id="1817764"/>
    <lineage>
        <taxon>Bacteria</taxon>
        <taxon>Pseudomonadati</taxon>
        <taxon>Pseudomonadota</taxon>
        <taxon>Candidatus Muproteobacteria</taxon>
    </lineage>
</organism>
<feature type="compositionally biased region" description="Basic and acidic residues" evidence="1">
    <location>
        <begin position="179"/>
        <end position="190"/>
    </location>
</feature>
<name>A0A1F6TNX1_9PROT</name>
<dbReference type="AlphaFoldDB" id="A0A1F6TNX1"/>
<feature type="region of interest" description="Disordered" evidence="1">
    <location>
        <begin position="158"/>
        <end position="190"/>
    </location>
</feature>
<sequence>MGVGELLEREQFVPVGKITNQGAREPAQIARAGTLAGLVQSRDVHEHRIVHAQGARRCVHLGDEFFLAPGHVFREGEGGVVGRGHDHALEQVLRERPRPGLEKHARALRRPCPGADLDPVVELERSGLQLLEQQIRRHQLDEARRRDARVGPVLGQHQPAAVIHEQPGRGAHVRRRRSGEHARGREESEY</sequence>